<dbReference type="RefSeq" id="WP_155320694.1">
    <property type="nucleotide sequence ID" value="NZ_AP021876.1"/>
</dbReference>
<dbReference type="EMBL" id="AP021876">
    <property type="protein sequence ID" value="BBO79521.1"/>
    <property type="molecule type" value="Genomic_DNA"/>
</dbReference>
<protein>
    <submittedName>
        <fullName evidence="1">Uncharacterized protein</fullName>
    </submittedName>
</protein>
<dbReference type="KEGG" id="dov:DSCO28_00870"/>
<dbReference type="Proteomes" id="UP000425960">
    <property type="component" value="Chromosome"/>
</dbReference>
<sequence>MGNRVVNDSHTANDQRIGKPFNWSSLLCLMLEQQELFLTFNLLAFLFHTVLEINDEKYSLLCNELPTRKTFFDDIRALTRYLYFPSWDALLSFMLRGLKIEVPDTS</sequence>
<accession>A0A5K7ZF29</accession>
<proteinExistence type="predicted"/>
<dbReference type="AlphaFoldDB" id="A0A5K7ZF29"/>
<name>A0A5K7ZF29_9BACT</name>
<gene>
    <name evidence="1" type="ORF">DSCO28_00870</name>
</gene>
<evidence type="ECO:0000313" key="2">
    <source>
        <dbReference type="Proteomes" id="UP000425960"/>
    </source>
</evidence>
<reference evidence="1 2" key="1">
    <citation type="submission" date="2019-11" db="EMBL/GenBank/DDBJ databases">
        <title>Comparative genomics of hydrocarbon-degrading Desulfosarcina strains.</title>
        <authorList>
            <person name="Watanabe M."/>
            <person name="Kojima H."/>
            <person name="Fukui M."/>
        </authorList>
    </citation>
    <scope>NUCLEOTIDE SEQUENCE [LARGE SCALE GENOMIC DNA]</scope>
    <source>
        <strain evidence="1 2">28bB2T</strain>
    </source>
</reference>
<evidence type="ECO:0000313" key="1">
    <source>
        <dbReference type="EMBL" id="BBO79521.1"/>
    </source>
</evidence>
<organism evidence="1 2">
    <name type="scientific">Desulfosarcina ovata subsp. sediminis</name>
    <dbReference type="NCBI Taxonomy" id="885957"/>
    <lineage>
        <taxon>Bacteria</taxon>
        <taxon>Pseudomonadati</taxon>
        <taxon>Thermodesulfobacteriota</taxon>
        <taxon>Desulfobacteria</taxon>
        <taxon>Desulfobacterales</taxon>
        <taxon>Desulfosarcinaceae</taxon>
        <taxon>Desulfosarcina</taxon>
    </lineage>
</organism>